<keyword evidence="1" id="KW-0732">Signal</keyword>
<accession>A0ABT7TB11</accession>
<sequence>MQKTARLATTAGVALALGASLLAATPATAATAHEAAPTVAAAGAQAEHTGPTIAYRNVTITTSVIQGDEVLVRGVVTQKNKPQAVQAAAGKGYQTLAPVAADGSFEIRFPTEGDRPSQDYALRFGKDFFGSFMPMADLWTPFYATRA</sequence>
<feature type="chain" id="PRO_5047099244" evidence="1">
    <location>
        <begin position="30"/>
        <end position="147"/>
    </location>
</feature>
<gene>
    <name evidence="2" type="ORF">QUG92_16750</name>
</gene>
<keyword evidence="3" id="KW-1185">Reference proteome</keyword>
<evidence type="ECO:0000256" key="1">
    <source>
        <dbReference type="SAM" id="SignalP"/>
    </source>
</evidence>
<name>A0ABT7TB11_9MICO</name>
<reference evidence="2 3" key="1">
    <citation type="submission" date="2023-06" db="EMBL/GenBank/DDBJ databases">
        <authorList>
            <person name="Feng G."/>
            <person name="Li J."/>
            <person name="Zhu H."/>
        </authorList>
    </citation>
    <scope>NUCLEOTIDE SEQUENCE [LARGE SCALE GENOMIC DNA]</scope>
    <source>
        <strain evidence="2 3">RHCKG23</strain>
    </source>
</reference>
<feature type="signal peptide" evidence="1">
    <location>
        <begin position="1"/>
        <end position="29"/>
    </location>
</feature>
<evidence type="ECO:0000313" key="2">
    <source>
        <dbReference type="EMBL" id="MDM7886761.1"/>
    </source>
</evidence>
<dbReference type="EMBL" id="JAUCML010000016">
    <property type="protein sequence ID" value="MDM7886761.1"/>
    <property type="molecule type" value="Genomic_DNA"/>
</dbReference>
<comment type="caution">
    <text evidence="2">The sequence shown here is derived from an EMBL/GenBank/DDBJ whole genome shotgun (WGS) entry which is preliminary data.</text>
</comment>
<evidence type="ECO:0000313" key="3">
    <source>
        <dbReference type="Proteomes" id="UP001237823"/>
    </source>
</evidence>
<protein>
    <submittedName>
        <fullName evidence="2">Uncharacterized protein</fullName>
    </submittedName>
</protein>
<dbReference type="RefSeq" id="WP_289460047.1">
    <property type="nucleotide sequence ID" value="NZ_JAUCML010000016.1"/>
</dbReference>
<dbReference type="Proteomes" id="UP001237823">
    <property type="component" value="Unassembled WGS sequence"/>
</dbReference>
<proteinExistence type="predicted"/>
<organism evidence="2 3">
    <name type="scientific">Curtobacterium citri</name>
    <dbReference type="NCBI Taxonomy" id="3055139"/>
    <lineage>
        <taxon>Bacteria</taxon>
        <taxon>Bacillati</taxon>
        <taxon>Actinomycetota</taxon>
        <taxon>Actinomycetes</taxon>
        <taxon>Micrococcales</taxon>
        <taxon>Microbacteriaceae</taxon>
        <taxon>Curtobacterium</taxon>
    </lineage>
</organism>